<organism evidence="1 2">
    <name type="scientific">Portunus trituberculatus</name>
    <name type="common">Swimming crab</name>
    <name type="synonym">Neptunus trituberculatus</name>
    <dbReference type="NCBI Taxonomy" id="210409"/>
    <lineage>
        <taxon>Eukaryota</taxon>
        <taxon>Metazoa</taxon>
        <taxon>Ecdysozoa</taxon>
        <taxon>Arthropoda</taxon>
        <taxon>Crustacea</taxon>
        <taxon>Multicrustacea</taxon>
        <taxon>Malacostraca</taxon>
        <taxon>Eumalacostraca</taxon>
        <taxon>Eucarida</taxon>
        <taxon>Decapoda</taxon>
        <taxon>Pleocyemata</taxon>
        <taxon>Brachyura</taxon>
        <taxon>Eubrachyura</taxon>
        <taxon>Portunoidea</taxon>
        <taxon>Portunidae</taxon>
        <taxon>Portuninae</taxon>
        <taxon>Portunus</taxon>
    </lineage>
</organism>
<reference evidence="1 2" key="1">
    <citation type="submission" date="2019-05" db="EMBL/GenBank/DDBJ databases">
        <title>Another draft genome of Portunus trituberculatus and its Hox gene families provides insights of decapod evolution.</title>
        <authorList>
            <person name="Jeong J.-H."/>
            <person name="Song I."/>
            <person name="Kim S."/>
            <person name="Choi T."/>
            <person name="Kim D."/>
            <person name="Ryu S."/>
            <person name="Kim W."/>
        </authorList>
    </citation>
    <scope>NUCLEOTIDE SEQUENCE [LARGE SCALE GENOMIC DNA]</scope>
    <source>
        <tissue evidence="1">Muscle</tissue>
    </source>
</reference>
<proteinExistence type="predicted"/>
<gene>
    <name evidence="1" type="ORF">E2C01_012091</name>
</gene>
<name>A0A5B7DCK3_PORTR</name>
<protein>
    <submittedName>
        <fullName evidence="1">Uncharacterized protein</fullName>
    </submittedName>
</protein>
<comment type="caution">
    <text evidence="1">The sequence shown here is derived from an EMBL/GenBank/DDBJ whole genome shotgun (WGS) entry which is preliminary data.</text>
</comment>
<dbReference type="EMBL" id="VSRR010000747">
    <property type="protein sequence ID" value="MPC19182.1"/>
    <property type="molecule type" value="Genomic_DNA"/>
</dbReference>
<keyword evidence="2" id="KW-1185">Reference proteome</keyword>
<evidence type="ECO:0000313" key="1">
    <source>
        <dbReference type="EMBL" id="MPC19182.1"/>
    </source>
</evidence>
<accession>A0A5B7DCK3</accession>
<dbReference type="AlphaFoldDB" id="A0A5B7DCK3"/>
<evidence type="ECO:0000313" key="2">
    <source>
        <dbReference type="Proteomes" id="UP000324222"/>
    </source>
</evidence>
<sequence length="62" mass="6574">MLQSLTFNFAFPATSRCVSLLCVPSVLKYRPTCNSHTPSTLTAASILGNTLTTDTGRAAPDL</sequence>
<dbReference type="Proteomes" id="UP000324222">
    <property type="component" value="Unassembled WGS sequence"/>
</dbReference>